<name>A0ABY2P6E9_9ACTN</name>
<evidence type="ECO:0000256" key="1">
    <source>
        <dbReference type="SAM" id="MobiDB-lite"/>
    </source>
</evidence>
<reference evidence="2 3" key="1">
    <citation type="submission" date="2019-04" db="EMBL/GenBank/DDBJ databases">
        <title>Streptomyces rhizosphaericola sp. nov., an actinobacterium isolated from the wheat rhizosphere.</title>
        <authorList>
            <person name="Vargas Hoyos H.A."/>
            <person name="Santos S.N."/>
            <person name="Genuario D.B."/>
            <person name="Melo I.S."/>
            <person name="Da Silva L.J."/>
            <person name="Da Silva F.S.P."/>
            <person name="Zucchi T.D."/>
        </authorList>
    </citation>
    <scope>NUCLEOTIDE SEQUENCE [LARGE SCALE GENOMIC DNA]</scope>
    <source>
        <strain evidence="2 3">1AS2c</strain>
    </source>
</reference>
<feature type="compositionally biased region" description="Low complexity" evidence="1">
    <location>
        <begin position="104"/>
        <end position="117"/>
    </location>
</feature>
<dbReference type="Proteomes" id="UP000306274">
    <property type="component" value="Unassembled WGS sequence"/>
</dbReference>
<gene>
    <name evidence="2" type="ORF">E5Z02_32520</name>
</gene>
<evidence type="ECO:0000313" key="2">
    <source>
        <dbReference type="EMBL" id="TGY96504.1"/>
    </source>
</evidence>
<sequence length="117" mass="12340">MSAGPVSAFDVVGMRGRGYRPDQVDRAVAERTAERERALAEVVRLEGVAQELAVEAARLAEAAAALPEQDYAELGERAQHILALVREQAEALRADAETAGQELADAADAAGRAAVDE</sequence>
<accession>A0ABY2P6E9</accession>
<protein>
    <submittedName>
        <fullName evidence="2">Cellulose-binding protein</fullName>
    </submittedName>
</protein>
<dbReference type="EMBL" id="SRZK01000661">
    <property type="protein sequence ID" value="TGY96504.1"/>
    <property type="molecule type" value="Genomic_DNA"/>
</dbReference>
<organism evidence="2 3">
    <name type="scientific">Streptomyces rhizosphaericola</name>
    <dbReference type="NCBI Taxonomy" id="2564098"/>
    <lineage>
        <taxon>Bacteria</taxon>
        <taxon>Bacillati</taxon>
        <taxon>Actinomycetota</taxon>
        <taxon>Actinomycetes</taxon>
        <taxon>Kitasatosporales</taxon>
        <taxon>Streptomycetaceae</taxon>
        <taxon>Streptomyces</taxon>
    </lineage>
</organism>
<feature type="region of interest" description="Disordered" evidence="1">
    <location>
        <begin position="95"/>
        <end position="117"/>
    </location>
</feature>
<keyword evidence="3" id="KW-1185">Reference proteome</keyword>
<comment type="caution">
    <text evidence="2">The sequence shown here is derived from an EMBL/GenBank/DDBJ whole genome shotgun (WGS) entry which is preliminary data.</text>
</comment>
<evidence type="ECO:0000313" key="3">
    <source>
        <dbReference type="Proteomes" id="UP000306274"/>
    </source>
</evidence>
<proteinExistence type="predicted"/>
<feature type="non-terminal residue" evidence="2">
    <location>
        <position position="117"/>
    </location>
</feature>